<name>A0A368ZBR5_9FLAO</name>
<comment type="caution">
    <text evidence="3">The sequence shown here is derived from an EMBL/GenBank/DDBJ whole genome shotgun (WGS) entry which is preliminary data.</text>
</comment>
<sequence>MINEKLKLWIFVDWYLPAYKAGGPIQSISNLVNRLKDEFDISIITSNTDLEETLNLKTKDVNVWVYKNGYRVMYLDANHQNQSFFKKILSENSFDVVYFNSLFSVKYTLLPFWLLRNKPIKRVLATRGMLGKGALAIKPLKKILFLKLFRFMGLHKKVVWHATAESEKNEIIEHFGIRRRILLAPNLSSIRTDALIEKKKNANQIHLFYLSRIAIKKNLFGALEALLKIKPEFKVRYSIIGPIEDKMYWEKCLKLIDKMPEHISVNYLGAVPNHKLSELLKTEHVLFLPTYGENFGHVIMESWQNGCPVIISDQTPWLNLELKELGYDVPLEKENGFVKVIEKFCEMSELEYNKWSNRSYIYANEFIENPELIEQNKALFLNENIK</sequence>
<dbReference type="InterPro" id="IPR001296">
    <property type="entry name" value="Glyco_trans_1"/>
</dbReference>
<dbReference type="Gene3D" id="3.40.50.2000">
    <property type="entry name" value="Glycogen Phosphorylase B"/>
    <property type="match status" value="2"/>
</dbReference>
<protein>
    <submittedName>
        <fullName evidence="3">Glycosyltransferase involved in cell wall biosynthesis</fullName>
    </submittedName>
</protein>
<dbReference type="AlphaFoldDB" id="A0A368ZBR5"/>
<dbReference type="GO" id="GO:0009103">
    <property type="term" value="P:lipopolysaccharide biosynthetic process"/>
    <property type="evidence" value="ECO:0007669"/>
    <property type="project" value="TreeGrafter"/>
</dbReference>
<dbReference type="EMBL" id="QPJO01000005">
    <property type="protein sequence ID" value="RCW90249.1"/>
    <property type="molecule type" value="Genomic_DNA"/>
</dbReference>
<dbReference type="CDD" id="cd03801">
    <property type="entry name" value="GT4_PimA-like"/>
    <property type="match status" value="1"/>
</dbReference>
<keyword evidence="1 3" id="KW-0808">Transferase</keyword>
<dbReference type="PANTHER" id="PTHR46401">
    <property type="entry name" value="GLYCOSYLTRANSFERASE WBBK-RELATED"/>
    <property type="match status" value="1"/>
</dbReference>
<gene>
    <name evidence="3" type="ORF">DFQ08_105138</name>
</gene>
<reference evidence="3 4" key="1">
    <citation type="submission" date="2018-07" db="EMBL/GenBank/DDBJ databases">
        <title>Genomic Encyclopedia of Type Strains, Phase III (KMG-III): the genomes of soil and plant-associated and newly described type strains.</title>
        <authorList>
            <person name="Whitman W."/>
        </authorList>
    </citation>
    <scope>NUCLEOTIDE SEQUENCE [LARGE SCALE GENOMIC DNA]</scope>
    <source>
        <strain evidence="3 4">CECT 7958</strain>
    </source>
</reference>
<keyword evidence="4" id="KW-1185">Reference proteome</keyword>
<evidence type="ECO:0000256" key="1">
    <source>
        <dbReference type="ARBA" id="ARBA00022679"/>
    </source>
</evidence>
<dbReference type="Proteomes" id="UP000253436">
    <property type="component" value="Unassembled WGS sequence"/>
</dbReference>
<proteinExistence type="predicted"/>
<evidence type="ECO:0000259" key="2">
    <source>
        <dbReference type="Pfam" id="PF00534"/>
    </source>
</evidence>
<dbReference type="PANTHER" id="PTHR46401:SF2">
    <property type="entry name" value="GLYCOSYLTRANSFERASE WBBK-RELATED"/>
    <property type="match status" value="1"/>
</dbReference>
<dbReference type="GO" id="GO:0016757">
    <property type="term" value="F:glycosyltransferase activity"/>
    <property type="evidence" value="ECO:0007669"/>
    <property type="project" value="InterPro"/>
</dbReference>
<dbReference type="RefSeq" id="WP_114310647.1">
    <property type="nucleotide sequence ID" value="NZ_QPJO01000005.1"/>
</dbReference>
<dbReference type="OrthoDB" id="9790710at2"/>
<feature type="domain" description="Glycosyl transferase family 1" evidence="2">
    <location>
        <begin position="198"/>
        <end position="348"/>
    </location>
</feature>
<accession>A0A368ZBR5</accession>
<dbReference type="Pfam" id="PF00534">
    <property type="entry name" value="Glycos_transf_1"/>
    <property type="match status" value="1"/>
</dbReference>
<evidence type="ECO:0000313" key="4">
    <source>
        <dbReference type="Proteomes" id="UP000253436"/>
    </source>
</evidence>
<dbReference type="SUPFAM" id="SSF53756">
    <property type="entry name" value="UDP-Glycosyltransferase/glycogen phosphorylase"/>
    <property type="match status" value="1"/>
</dbReference>
<organism evidence="3 4">
    <name type="scientific">Winogradskyella arenosi</name>
    <dbReference type="NCBI Taxonomy" id="533325"/>
    <lineage>
        <taxon>Bacteria</taxon>
        <taxon>Pseudomonadati</taxon>
        <taxon>Bacteroidota</taxon>
        <taxon>Flavobacteriia</taxon>
        <taxon>Flavobacteriales</taxon>
        <taxon>Flavobacteriaceae</taxon>
        <taxon>Winogradskyella</taxon>
    </lineage>
</organism>
<evidence type="ECO:0000313" key="3">
    <source>
        <dbReference type="EMBL" id="RCW90249.1"/>
    </source>
</evidence>